<gene>
    <name evidence="1" type="ORF">Ga0061061_104408</name>
</gene>
<evidence type="ECO:0000313" key="1">
    <source>
        <dbReference type="EMBL" id="CUA88401.1"/>
    </source>
</evidence>
<organism evidence="1 2">
    <name type="scientific">Chelatococcus sambhunathii</name>
    <dbReference type="NCBI Taxonomy" id="363953"/>
    <lineage>
        <taxon>Bacteria</taxon>
        <taxon>Pseudomonadati</taxon>
        <taxon>Pseudomonadota</taxon>
        <taxon>Alphaproteobacteria</taxon>
        <taxon>Hyphomicrobiales</taxon>
        <taxon>Chelatococcaceae</taxon>
        <taxon>Chelatococcus</taxon>
    </lineage>
</organism>
<dbReference type="Proteomes" id="UP000182178">
    <property type="component" value="Unassembled WGS sequence"/>
</dbReference>
<accession>A0ABM9U507</accession>
<sequence length="41" mass="4416">MEQAERPVPRATVCTTAVIALSRPCFPDAIGERALRCEGCP</sequence>
<keyword evidence="2" id="KW-1185">Reference proteome</keyword>
<dbReference type="EMBL" id="CYHC01000004">
    <property type="protein sequence ID" value="CUA88401.1"/>
    <property type="molecule type" value="Genomic_DNA"/>
</dbReference>
<protein>
    <submittedName>
        <fullName evidence="1">Uncharacterized protein</fullName>
    </submittedName>
</protein>
<reference evidence="1 2" key="1">
    <citation type="submission" date="2015-08" db="EMBL/GenBank/DDBJ databases">
        <authorList>
            <person name="Varghese N."/>
        </authorList>
    </citation>
    <scope>NUCLEOTIDE SEQUENCE [LARGE SCALE GENOMIC DNA]</scope>
    <source>
        <strain evidence="1 2">DSM 18167</strain>
    </source>
</reference>
<name>A0ABM9U507_9HYPH</name>
<proteinExistence type="predicted"/>
<evidence type="ECO:0000313" key="2">
    <source>
        <dbReference type="Proteomes" id="UP000182178"/>
    </source>
</evidence>
<comment type="caution">
    <text evidence="1">The sequence shown here is derived from an EMBL/GenBank/DDBJ whole genome shotgun (WGS) entry which is preliminary data.</text>
</comment>